<accession>A0ABP4Z1T7</accession>
<reference evidence="3" key="1">
    <citation type="journal article" date="2019" name="Int. J. Syst. Evol. Microbiol.">
        <title>The Global Catalogue of Microorganisms (GCM) 10K type strain sequencing project: providing services to taxonomists for standard genome sequencing and annotation.</title>
        <authorList>
            <consortium name="The Broad Institute Genomics Platform"/>
            <consortium name="The Broad Institute Genome Sequencing Center for Infectious Disease"/>
            <person name="Wu L."/>
            <person name="Ma J."/>
        </authorList>
    </citation>
    <scope>NUCLEOTIDE SEQUENCE [LARGE SCALE GENOMIC DNA]</scope>
    <source>
        <strain evidence="3">JCM 13250</strain>
    </source>
</reference>
<dbReference type="InterPro" id="IPR024047">
    <property type="entry name" value="MM3350-like_sf"/>
</dbReference>
<feature type="domain" description="Plasmid pRiA4b Orf3-like" evidence="1">
    <location>
        <begin position="4"/>
        <end position="169"/>
    </location>
</feature>
<evidence type="ECO:0000259" key="1">
    <source>
        <dbReference type="Pfam" id="PF07929"/>
    </source>
</evidence>
<protein>
    <submittedName>
        <fullName evidence="2">Plasmid pRiA4b ORF-3 family protein</fullName>
    </submittedName>
</protein>
<evidence type="ECO:0000313" key="2">
    <source>
        <dbReference type="EMBL" id="GAA1833107.1"/>
    </source>
</evidence>
<evidence type="ECO:0000313" key="3">
    <source>
        <dbReference type="Proteomes" id="UP001500218"/>
    </source>
</evidence>
<dbReference type="Gene3D" id="3.10.290.30">
    <property type="entry name" value="MM3350-like"/>
    <property type="match status" value="1"/>
</dbReference>
<sequence length="179" mass="20153">MVRKIYQLRVALDGVTPPVWRRVQVPGAFTLDRIHRVIQYAMGWRDYHLHSFDIGGAQYGEPDPDGDLDLVDELEVRLDAVATEGTRLRYTYDYGDWWEHTVDVEEVLAADPDERYPLCLEGAGICPPEDVGGAFGYAEAVAVLHDPAHPEYAAVRERFGGVPESFDPRLATTLLRRLA</sequence>
<dbReference type="Proteomes" id="UP001500218">
    <property type="component" value="Unassembled WGS sequence"/>
</dbReference>
<proteinExistence type="predicted"/>
<comment type="caution">
    <text evidence="2">The sequence shown here is derived from an EMBL/GenBank/DDBJ whole genome shotgun (WGS) entry which is preliminary data.</text>
</comment>
<dbReference type="PANTHER" id="PTHR41878">
    <property type="entry name" value="LEXA REPRESSOR-RELATED"/>
    <property type="match status" value="1"/>
</dbReference>
<dbReference type="RefSeq" id="WP_344139477.1">
    <property type="nucleotide sequence ID" value="NZ_BAAALT010000277.1"/>
</dbReference>
<dbReference type="SUPFAM" id="SSF159941">
    <property type="entry name" value="MM3350-like"/>
    <property type="match status" value="1"/>
</dbReference>
<name>A0ABP4Z1T7_9ACTN</name>
<organism evidence="2 3">
    <name type="scientific">Luedemannella flava</name>
    <dbReference type="NCBI Taxonomy" id="349316"/>
    <lineage>
        <taxon>Bacteria</taxon>
        <taxon>Bacillati</taxon>
        <taxon>Actinomycetota</taxon>
        <taxon>Actinomycetes</taxon>
        <taxon>Micromonosporales</taxon>
        <taxon>Micromonosporaceae</taxon>
        <taxon>Luedemannella</taxon>
    </lineage>
</organism>
<keyword evidence="3" id="KW-1185">Reference proteome</keyword>
<dbReference type="EMBL" id="BAAALT010000277">
    <property type="protein sequence ID" value="GAA1833107.1"/>
    <property type="molecule type" value="Genomic_DNA"/>
</dbReference>
<dbReference type="InterPro" id="IPR012912">
    <property type="entry name" value="Plasmid_pRiA4b_Orf3-like"/>
</dbReference>
<gene>
    <name evidence="2" type="ORF">GCM10009682_59380</name>
</gene>
<dbReference type="Pfam" id="PF07929">
    <property type="entry name" value="PRiA4_ORF3"/>
    <property type="match status" value="1"/>
</dbReference>
<dbReference type="PANTHER" id="PTHR41878:SF1">
    <property type="entry name" value="TNPR PROTEIN"/>
    <property type="match status" value="1"/>
</dbReference>